<name>A0A5P1FIL4_ASPOF</name>
<protein>
    <submittedName>
        <fullName evidence="1">Uncharacterized protein</fullName>
    </submittedName>
</protein>
<dbReference type="Proteomes" id="UP000243459">
    <property type="component" value="Chromosome 2"/>
</dbReference>
<dbReference type="AlphaFoldDB" id="A0A5P1FIL4"/>
<keyword evidence="2" id="KW-1185">Reference proteome</keyword>
<sequence>MKRVWTTYLKLLGENTPLRVSQGGDSKQATETLALSAAEVDGFRQELQECQRKAKRMEEALQERDYVVTLAEMEKEVAEYLQGVPHIGLHYCLCDYFIRGTLVENELYGWMKRVWTTYLKLLGENTPLRVSQGGDSKQATETLALSAAEVDGFRQELQECQRKAKRMEEALQERDYVVTLAEMEKEVAVRAKHPSRLTGQAQVSSAKEQ</sequence>
<accession>A0A5P1FIL4</accession>
<evidence type="ECO:0000313" key="1">
    <source>
        <dbReference type="EMBL" id="ONK78235.1"/>
    </source>
</evidence>
<proteinExistence type="predicted"/>
<reference evidence="2" key="1">
    <citation type="journal article" date="2017" name="Nat. Commun.">
        <title>The asparagus genome sheds light on the origin and evolution of a young Y chromosome.</title>
        <authorList>
            <person name="Harkess A."/>
            <person name="Zhou J."/>
            <person name="Xu C."/>
            <person name="Bowers J.E."/>
            <person name="Van der Hulst R."/>
            <person name="Ayyampalayam S."/>
            <person name="Mercati F."/>
            <person name="Riccardi P."/>
            <person name="McKain M.R."/>
            <person name="Kakrana A."/>
            <person name="Tang H."/>
            <person name="Ray J."/>
            <person name="Groenendijk J."/>
            <person name="Arikit S."/>
            <person name="Mathioni S.M."/>
            <person name="Nakano M."/>
            <person name="Shan H."/>
            <person name="Telgmann-Rauber A."/>
            <person name="Kanno A."/>
            <person name="Yue Z."/>
            <person name="Chen H."/>
            <person name="Li W."/>
            <person name="Chen Y."/>
            <person name="Xu X."/>
            <person name="Zhang Y."/>
            <person name="Luo S."/>
            <person name="Chen H."/>
            <person name="Gao J."/>
            <person name="Mao Z."/>
            <person name="Pires J.C."/>
            <person name="Luo M."/>
            <person name="Kudrna D."/>
            <person name="Wing R.A."/>
            <person name="Meyers B.C."/>
            <person name="Yi K."/>
            <person name="Kong H."/>
            <person name="Lavrijsen P."/>
            <person name="Sunseri F."/>
            <person name="Falavigna A."/>
            <person name="Ye Y."/>
            <person name="Leebens-Mack J.H."/>
            <person name="Chen G."/>
        </authorList>
    </citation>
    <scope>NUCLEOTIDE SEQUENCE [LARGE SCALE GENOMIC DNA]</scope>
    <source>
        <strain evidence="2">cv. DH0086</strain>
    </source>
</reference>
<gene>
    <name evidence="1" type="ORF">A4U43_C02F16050</name>
</gene>
<organism evidence="1 2">
    <name type="scientific">Asparagus officinalis</name>
    <name type="common">Garden asparagus</name>
    <dbReference type="NCBI Taxonomy" id="4686"/>
    <lineage>
        <taxon>Eukaryota</taxon>
        <taxon>Viridiplantae</taxon>
        <taxon>Streptophyta</taxon>
        <taxon>Embryophyta</taxon>
        <taxon>Tracheophyta</taxon>
        <taxon>Spermatophyta</taxon>
        <taxon>Magnoliopsida</taxon>
        <taxon>Liliopsida</taxon>
        <taxon>Asparagales</taxon>
        <taxon>Asparagaceae</taxon>
        <taxon>Asparagoideae</taxon>
        <taxon>Asparagus</taxon>
    </lineage>
</organism>
<dbReference type="EMBL" id="CM007382">
    <property type="protein sequence ID" value="ONK78235.1"/>
    <property type="molecule type" value="Genomic_DNA"/>
</dbReference>
<dbReference type="Gramene" id="ONK78235">
    <property type="protein sequence ID" value="ONK78235"/>
    <property type="gene ID" value="A4U43_C02F16050"/>
</dbReference>
<evidence type="ECO:0000313" key="2">
    <source>
        <dbReference type="Proteomes" id="UP000243459"/>
    </source>
</evidence>